<dbReference type="KEGG" id="pbh:AAW51_4622"/>
<evidence type="ECO:0000256" key="1">
    <source>
        <dbReference type="SAM" id="SignalP"/>
    </source>
</evidence>
<gene>
    <name evidence="2" type="ORF">AAW51_4622</name>
</gene>
<keyword evidence="3" id="KW-1185">Reference proteome</keyword>
<dbReference type="EMBL" id="CP011371">
    <property type="protein sequence ID" value="AKJ31313.1"/>
    <property type="molecule type" value="Genomic_DNA"/>
</dbReference>
<keyword evidence="1" id="KW-0732">Signal</keyword>
<dbReference type="InterPro" id="IPR006311">
    <property type="entry name" value="TAT_signal"/>
</dbReference>
<accession>A0A0G3BTJ4</accession>
<organism evidence="2 3">
    <name type="scientific">Caldimonas brevitalea</name>
    <dbReference type="NCBI Taxonomy" id="413882"/>
    <lineage>
        <taxon>Bacteria</taxon>
        <taxon>Pseudomonadati</taxon>
        <taxon>Pseudomonadota</taxon>
        <taxon>Betaproteobacteria</taxon>
        <taxon>Burkholderiales</taxon>
        <taxon>Sphaerotilaceae</taxon>
        <taxon>Caldimonas</taxon>
    </lineage>
</organism>
<sequence length="153" mass="16598">MSTRRHVLGTLAAAAATAFVWPAQAAKTPQQRIEVWKSPTCGCCTAWVEHLQQNGFEVTVHEVEAPGEYRARFGLPDTYGSCHTGRVGGYVLEGHVPAREIVRLLKEKPAAVGLAVPGMPVGSPGMEVGARKDPYDVLLVTRDGKARVYQKYP</sequence>
<dbReference type="OrthoDB" id="14727at2"/>
<protein>
    <submittedName>
        <fullName evidence="2">Metal-binding protein</fullName>
    </submittedName>
</protein>
<feature type="signal peptide" evidence="1">
    <location>
        <begin position="1"/>
        <end position="25"/>
    </location>
</feature>
<name>A0A0G3BTJ4_9BURK</name>
<dbReference type="InterPro" id="IPR007332">
    <property type="entry name" value="DUF411"/>
</dbReference>
<dbReference type="STRING" id="413882.AAW51_4622"/>
<dbReference type="PROSITE" id="PS51318">
    <property type="entry name" value="TAT"/>
    <property type="match status" value="1"/>
</dbReference>
<feature type="chain" id="PRO_5002552166" evidence="1">
    <location>
        <begin position="26"/>
        <end position="153"/>
    </location>
</feature>
<dbReference type="RefSeq" id="WP_047196477.1">
    <property type="nucleotide sequence ID" value="NZ_CP011371.1"/>
</dbReference>
<dbReference type="PATRIC" id="fig|413882.6.peg.4830"/>
<dbReference type="AlphaFoldDB" id="A0A0G3BTJ4"/>
<evidence type="ECO:0000313" key="2">
    <source>
        <dbReference type="EMBL" id="AKJ31313.1"/>
    </source>
</evidence>
<evidence type="ECO:0000313" key="3">
    <source>
        <dbReference type="Proteomes" id="UP000035352"/>
    </source>
</evidence>
<dbReference type="Proteomes" id="UP000035352">
    <property type="component" value="Chromosome"/>
</dbReference>
<proteinExistence type="predicted"/>
<dbReference type="Pfam" id="PF04214">
    <property type="entry name" value="DUF411"/>
    <property type="match status" value="1"/>
</dbReference>
<reference evidence="2 3" key="1">
    <citation type="submission" date="2015-05" db="EMBL/GenBank/DDBJ databases">
        <authorList>
            <person name="Tang B."/>
            <person name="Yu Y."/>
        </authorList>
    </citation>
    <scope>NUCLEOTIDE SEQUENCE [LARGE SCALE GENOMIC DNA]</scope>
    <source>
        <strain evidence="2 3">DSM 7029</strain>
    </source>
</reference>